<dbReference type="RefSeq" id="WP_109327084.1">
    <property type="nucleotide sequence ID" value="NZ_CP021354.1"/>
</dbReference>
<dbReference type="OrthoDB" id="8673349at2"/>
<proteinExistence type="predicted"/>
<dbReference type="SUPFAM" id="SSF51556">
    <property type="entry name" value="Metallo-dependent hydrolases"/>
    <property type="match status" value="1"/>
</dbReference>
<dbReference type="GO" id="GO:0016831">
    <property type="term" value="F:carboxy-lyase activity"/>
    <property type="evidence" value="ECO:0007669"/>
    <property type="project" value="InterPro"/>
</dbReference>
<dbReference type="Pfam" id="PF04909">
    <property type="entry name" value="Amidohydro_2"/>
    <property type="match status" value="1"/>
</dbReference>
<dbReference type="KEGG" id="roz:CBI38_05605"/>
<name>A0A2S2BR73_9NOCA</name>
<dbReference type="InterPro" id="IPR006680">
    <property type="entry name" value="Amidohydro-rel"/>
</dbReference>
<gene>
    <name evidence="3" type="ORF">CBI38_05605</name>
</gene>
<dbReference type="PANTHER" id="PTHR21240">
    <property type="entry name" value="2-AMINO-3-CARBOXYLMUCONATE-6-SEMIALDEHYDE DECARBOXYLASE"/>
    <property type="match status" value="1"/>
</dbReference>
<organism evidence="3 4">
    <name type="scientific">Rhodococcus oxybenzonivorans</name>
    <dbReference type="NCBI Taxonomy" id="1990687"/>
    <lineage>
        <taxon>Bacteria</taxon>
        <taxon>Bacillati</taxon>
        <taxon>Actinomycetota</taxon>
        <taxon>Actinomycetes</taxon>
        <taxon>Mycobacteriales</taxon>
        <taxon>Nocardiaceae</taxon>
        <taxon>Rhodococcus</taxon>
    </lineage>
</organism>
<dbReference type="AlphaFoldDB" id="A0A2S2BR73"/>
<dbReference type="GO" id="GO:0019748">
    <property type="term" value="P:secondary metabolic process"/>
    <property type="evidence" value="ECO:0007669"/>
    <property type="project" value="TreeGrafter"/>
</dbReference>
<dbReference type="InterPro" id="IPR032465">
    <property type="entry name" value="ACMSD"/>
</dbReference>
<dbReference type="Proteomes" id="UP000245711">
    <property type="component" value="Chromosome"/>
</dbReference>
<accession>A0A2S2BR73</accession>
<dbReference type="PANTHER" id="PTHR21240:SF28">
    <property type="entry name" value="ISO-OROTATE DECARBOXYLASE (EUROFUNG)"/>
    <property type="match status" value="1"/>
</dbReference>
<dbReference type="InterPro" id="IPR032466">
    <property type="entry name" value="Metal_Hydrolase"/>
</dbReference>
<evidence type="ECO:0000259" key="2">
    <source>
        <dbReference type="Pfam" id="PF04909"/>
    </source>
</evidence>
<keyword evidence="3" id="KW-0378">Hydrolase</keyword>
<dbReference type="Gene3D" id="3.20.20.140">
    <property type="entry name" value="Metal-dependent hydrolases"/>
    <property type="match status" value="1"/>
</dbReference>
<sequence>MTKTTNTTSDYNLDWLVSVDDHILEPPNLWVDRVPSKDRDRAPHMIKDDSGMDVWVYDGKRMPSSGLSAVAGKSKEEFSPEPLNYDEMRPGCYDPLARVEDMNRAGILASLSFPTVTRFCGQLFMEASDREFGFSCLQAYNDWHLEEWAGAAPGRFIPLILIPMWDPALAAKEMERCAAKGATAFCFSENPEPLGLPTIHDKDRFWDPVMAAANDLEMVVSMHVGSSSTVPRISADAPFMANLAWGATRTSGAMLTWLFSSMFQRYPNLKIALSEGEIGWMPYFLERAEQVLDKQRYWVQRGAKFSGHAGSDLDLDALDVREVFRKHIFGCFIDDVHGIASLGEIGEDNIMCETDYPHSDSTWPNCISVVKSRIGHLAPELQYKILRGNAERLYRFTPAEVPVTANA</sequence>
<evidence type="ECO:0000313" key="3">
    <source>
        <dbReference type="EMBL" id="AWK71127.1"/>
    </source>
</evidence>
<dbReference type="GO" id="GO:0005737">
    <property type="term" value="C:cytoplasm"/>
    <property type="evidence" value="ECO:0007669"/>
    <property type="project" value="TreeGrafter"/>
</dbReference>
<dbReference type="GO" id="GO:0016787">
    <property type="term" value="F:hydrolase activity"/>
    <property type="evidence" value="ECO:0007669"/>
    <property type="project" value="UniProtKB-KW"/>
</dbReference>
<feature type="domain" description="Amidohydrolase-related" evidence="2">
    <location>
        <begin position="87"/>
        <end position="396"/>
    </location>
</feature>
<evidence type="ECO:0000313" key="4">
    <source>
        <dbReference type="Proteomes" id="UP000245711"/>
    </source>
</evidence>
<keyword evidence="4" id="KW-1185">Reference proteome</keyword>
<dbReference type="EMBL" id="CP021354">
    <property type="protein sequence ID" value="AWK71127.1"/>
    <property type="molecule type" value="Genomic_DNA"/>
</dbReference>
<evidence type="ECO:0000256" key="1">
    <source>
        <dbReference type="ARBA" id="ARBA00023239"/>
    </source>
</evidence>
<protein>
    <submittedName>
        <fullName evidence="3">Amidohydrolase</fullName>
    </submittedName>
</protein>
<keyword evidence="1" id="KW-0456">Lyase</keyword>
<reference evidence="3 4" key="1">
    <citation type="submission" date="2017-05" db="EMBL/GenBank/DDBJ databases">
        <title>Isolation of Rhodococcus sp. S2-17 biodegrading of BP-3.</title>
        <authorList>
            <person name="Lee Y."/>
            <person name="Kim K.H."/>
            <person name="Chun B.H."/>
            <person name="Jung H.S."/>
            <person name="Jeon C.O."/>
        </authorList>
    </citation>
    <scope>NUCLEOTIDE SEQUENCE [LARGE SCALE GENOMIC DNA]</scope>
    <source>
        <strain evidence="3 4">S2-17</strain>
    </source>
</reference>